<dbReference type="Pfam" id="PF22692">
    <property type="entry name" value="LlgE_F_G_D1"/>
    <property type="match status" value="1"/>
</dbReference>
<evidence type="ECO:0000259" key="7">
    <source>
        <dbReference type="Pfam" id="PF22692"/>
    </source>
</evidence>
<comment type="subcellular location">
    <subcellularLocation>
        <location evidence="1 4">Bacterial flagellum basal body</location>
    </subcellularLocation>
</comment>
<dbReference type="RefSeq" id="WP_145051062.1">
    <property type="nucleotide sequence ID" value="NZ_CP036433.1"/>
</dbReference>
<dbReference type="Gene3D" id="2.60.98.20">
    <property type="entry name" value="Flagellar hook protein FlgE"/>
    <property type="match status" value="1"/>
</dbReference>
<name>A0A518DPM7_9BACT</name>
<reference evidence="8 9" key="1">
    <citation type="submission" date="2019-02" db="EMBL/GenBank/DDBJ databases">
        <title>Deep-cultivation of Planctomycetes and their phenomic and genomic characterization uncovers novel biology.</title>
        <authorList>
            <person name="Wiegand S."/>
            <person name="Jogler M."/>
            <person name="Boedeker C."/>
            <person name="Pinto D."/>
            <person name="Vollmers J."/>
            <person name="Rivas-Marin E."/>
            <person name="Kohn T."/>
            <person name="Peeters S.H."/>
            <person name="Heuer A."/>
            <person name="Rast P."/>
            <person name="Oberbeckmann S."/>
            <person name="Bunk B."/>
            <person name="Jeske O."/>
            <person name="Meyerdierks A."/>
            <person name="Storesund J.E."/>
            <person name="Kallscheuer N."/>
            <person name="Luecker S."/>
            <person name="Lage O.M."/>
            <person name="Pohl T."/>
            <person name="Merkel B.J."/>
            <person name="Hornburger P."/>
            <person name="Mueller R.-W."/>
            <person name="Bruemmer F."/>
            <person name="Labrenz M."/>
            <person name="Spormann A.M."/>
            <person name="Op den Camp H."/>
            <person name="Overmann J."/>
            <person name="Amann R."/>
            <person name="Jetten M.S.M."/>
            <person name="Mascher T."/>
            <person name="Medema M.H."/>
            <person name="Devos D.P."/>
            <person name="Kaster A.-K."/>
            <person name="Ovreas L."/>
            <person name="Rohde M."/>
            <person name="Galperin M.Y."/>
            <person name="Jogler C."/>
        </authorList>
    </citation>
    <scope>NUCLEOTIDE SEQUENCE [LARGE SCALE GENOMIC DNA]</scope>
    <source>
        <strain evidence="8 9">Pla85_3_4</strain>
    </source>
</reference>
<comment type="function">
    <text evidence="4">A flexible structure which links the flagellar filament to the drive apparatus in the basal body.</text>
</comment>
<dbReference type="GO" id="GO:0009425">
    <property type="term" value="C:bacterial-type flagellum basal body"/>
    <property type="evidence" value="ECO:0007669"/>
    <property type="project" value="UniProtKB-SubCell"/>
</dbReference>
<dbReference type="AlphaFoldDB" id="A0A518DPM7"/>
<protein>
    <recommendedName>
        <fullName evidence="4">Flagellar hook protein FlgE</fullName>
    </recommendedName>
</protein>
<dbReference type="PANTHER" id="PTHR30435:SF1">
    <property type="entry name" value="FLAGELLAR HOOK PROTEIN FLGE"/>
    <property type="match status" value="1"/>
</dbReference>
<dbReference type="GO" id="GO:0009424">
    <property type="term" value="C:bacterial-type flagellum hook"/>
    <property type="evidence" value="ECO:0007669"/>
    <property type="project" value="TreeGrafter"/>
</dbReference>
<dbReference type="OrthoDB" id="9804559at2"/>
<dbReference type="EMBL" id="CP036433">
    <property type="protein sequence ID" value="QDU93784.1"/>
    <property type="molecule type" value="Genomic_DNA"/>
</dbReference>
<dbReference type="Pfam" id="PF06429">
    <property type="entry name" value="Flg_bbr_C"/>
    <property type="match status" value="1"/>
</dbReference>
<dbReference type="InterPro" id="IPR037058">
    <property type="entry name" value="Falgellar_hook_FlgE_sf"/>
</dbReference>
<evidence type="ECO:0000259" key="5">
    <source>
        <dbReference type="Pfam" id="PF00460"/>
    </source>
</evidence>
<accession>A0A518DPM7</accession>
<dbReference type="InterPro" id="IPR053967">
    <property type="entry name" value="LlgE_F_G-like_D1"/>
</dbReference>
<dbReference type="InterPro" id="IPR020013">
    <property type="entry name" value="Flagellar_FlgE/F/G"/>
</dbReference>
<dbReference type="GO" id="GO:0071978">
    <property type="term" value="P:bacterial-type flagellum-dependent swarming motility"/>
    <property type="evidence" value="ECO:0007669"/>
    <property type="project" value="TreeGrafter"/>
</dbReference>
<keyword evidence="9" id="KW-1185">Reference proteome</keyword>
<evidence type="ECO:0000313" key="9">
    <source>
        <dbReference type="Proteomes" id="UP000317648"/>
    </source>
</evidence>
<evidence type="ECO:0000259" key="6">
    <source>
        <dbReference type="Pfam" id="PF06429"/>
    </source>
</evidence>
<keyword evidence="8" id="KW-0282">Flagellum</keyword>
<evidence type="ECO:0000313" key="8">
    <source>
        <dbReference type="EMBL" id="QDU93784.1"/>
    </source>
</evidence>
<evidence type="ECO:0000256" key="3">
    <source>
        <dbReference type="ARBA" id="ARBA00023143"/>
    </source>
</evidence>
<dbReference type="Proteomes" id="UP000317648">
    <property type="component" value="Chromosome"/>
</dbReference>
<keyword evidence="8" id="KW-0969">Cilium</keyword>
<comment type="similarity">
    <text evidence="2 4">Belongs to the flagella basal body rod proteins family.</text>
</comment>
<gene>
    <name evidence="8" type="primary">flgE_1</name>
    <name evidence="8" type="ORF">Pla8534_15670</name>
</gene>
<evidence type="ECO:0000256" key="4">
    <source>
        <dbReference type="RuleBase" id="RU362116"/>
    </source>
</evidence>
<dbReference type="PANTHER" id="PTHR30435">
    <property type="entry name" value="FLAGELLAR PROTEIN"/>
    <property type="match status" value="1"/>
</dbReference>
<dbReference type="Pfam" id="PF00460">
    <property type="entry name" value="Flg_bb_rod"/>
    <property type="match status" value="1"/>
</dbReference>
<dbReference type="InterPro" id="IPR037925">
    <property type="entry name" value="FlgE/F/G-like"/>
</dbReference>
<dbReference type="InterPro" id="IPR001444">
    <property type="entry name" value="Flag_bb_rod_N"/>
</dbReference>
<dbReference type="SUPFAM" id="SSF117143">
    <property type="entry name" value="Flagellar hook protein flgE"/>
    <property type="match status" value="2"/>
</dbReference>
<dbReference type="KEGG" id="lcre:Pla8534_15670"/>
<feature type="domain" description="Flagellar basal body rod protein N-terminal" evidence="5">
    <location>
        <begin position="7"/>
        <end position="37"/>
    </location>
</feature>
<dbReference type="GO" id="GO:0005829">
    <property type="term" value="C:cytosol"/>
    <property type="evidence" value="ECO:0007669"/>
    <property type="project" value="TreeGrafter"/>
</dbReference>
<dbReference type="InterPro" id="IPR010930">
    <property type="entry name" value="Flg_bb/hook_C_dom"/>
</dbReference>
<evidence type="ECO:0000256" key="1">
    <source>
        <dbReference type="ARBA" id="ARBA00004117"/>
    </source>
</evidence>
<evidence type="ECO:0000256" key="2">
    <source>
        <dbReference type="ARBA" id="ARBA00009677"/>
    </source>
</evidence>
<organism evidence="8 9">
    <name type="scientific">Lignipirellula cremea</name>
    <dbReference type="NCBI Taxonomy" id="2528010"/>
    <lineage>
        <taxon>Bacteria</taxon>
        <taxon>Pseudomonadati</taxon>
        <taxon>Planctomycetota</taxon>
        <taxon>Planctomycetia</taxon>
        <taxon>Pirellulales</taxon>
        <taxon>Pirellulaceae</taxon>
        <taxon>Lignipirellula</taxon>
    </lineage>
</organism>
<feature type="domain" description="Flagellar basal-body/hook protein C-terminal" evidence="6">
    <location>
        <begin position="770"/>
        <end position="814"/>
    </location>
</feature>
<keyword evidence="3 4" id="KW-0975">Bacterial flagellum</keyword>
<sequence>MGLASALSTALTGLTAAESTIDVVGNNLANAQTVGFKASSAVFATQFLQTQSIGAAPSANNGGLNPKQVGLGALVADIRPDFTPGTIEPSSSPTDLAIQGSGFFQVQASTGETLFTRNGIFDTNSQNQLVNVNGDRVLGYGIDDEFQIQRTSLTPLEIPLGSAAVAAATKNVYLEGTLTPTGDVADTAEVVQSAILGDGATPRADATATSIAVASRPNEGGIVVSHTEGAGTHAEGDVFKYRFTFTDASGTESTPSDPITVTVPVGDAAANNAIQLSPLPTTATYSSVNIYRTAAGGDDFFQLDTAAVGATYIDDNSVALSATPLDETVVTGNYSYLVTYYRNGDPESRPSVLLGPENVLNGRIQLKDLPTPPVPGPTDLYPDYDEVRIYRNLSTDPNSFYLVDTVAPGGDYTDSKTDAEISNLATFGNKKIDLDGPKINANTRLVDVVRRDGFAFEPQFQEGVLEFDGRKGERALESKEFIVTADSTVQDLIEFMNDSLGIQTAIDDPNHPIPNSLNTISGETGTLPPGAVVTNGQIRVVSNNGVDSAVGLSLSSFTLTTTTGEVSNPNLSFGVIQEAKGQSAVADFIAYDSLGIPLNLRVTTVLESRTGSATTYRWFADSGDNDPASGSDVSVGTGLVTFDGEGGFLSSTNTTIAVDRRNIPSSSPLEFKLDFSGVSGLSSEKASLAATRQDGSGSGSLSSFTIGDDGVIRGVFTNGVSRDLGQIQLARFANPSGLVQRGLNLYAQGVNSGLPVQGGPGENGIGSVVSGAVELSNTDIGRNLIDLVLATTQYRGNSRVISTSQQLFDELLNIRR</sequence>
<keyword evidence="8" id="KW-0966">Cell projection</keyword>
<feature type="domain" description="Flagellar hook protein FlgE/F/G-like D1" evidence="7">
    <location>
        <begin position="97"/>
        <end position="147"/>
    </location>
</feature>
<proteinExistence type="inferred from homology"/>
<dbReference type="NCBIfam" id="TIGR03506">
    <property type="entry name" value="FlgEFG_subfam"/>
    <property type="match status" value="2"/>
</dbReference>